<keyword evidence="3" id="KW-1185">Reference proteome</keyword>
<keyword evidence="1" id="KW-0175">Coiled coil</keyword>
<accession>A0ABW2SBE1</accession>
<dbReference type="Proteomes" id="UP001596457">
    <property type="component" value="Unassembled WGS sequence"/>
</dbReference>
<evidence type="ECO:0000256" key="1">
    <source>
        <dbReference type="SAM" id="Coils"/>
    </source>
</evidence>
<protein>
    <recommendedName>
        <fullName evidence="4">Secreted protein</fullName>
    </recommendedName>
</protein>
<dbReference type="RefSeq" id="WP_382200360.1">
    <property type="nucleotide sequence ID" value="NZ_JBHTBZ010000020.1"/>
</dbReference>
<feature type="coiled-coil region" evidence="1">
    <location>
        <begin position="33"/>
        <end position="60"/>
    </location>
</feature>
<comment type="caution">
    <text evidence="2">The sequence shown here is derived from an EMBL/GenBank/DDBJ whole genome shotgun (WGS) entry which is preliminary data.</text>
</comment>
<gene>
    <name evidence="2" type="ORF">ACFQU0_10120</name>
</gene>
<dbReference type="EMBL" id="JBHTBZ010000020">
    <property type="protein sequence ID" value="MFC7460784.1"/>
    <property type="molecule type" value="Genomic_DNA"/>
</dbReference>
<evidence type="ECO:0000313" key="2">
    <source>
        <dbReference type="EMBL" id="MFC7460784.1"/>
    </source>
</evidence>
<evidence type="ECO:0000313" key="3">
    <source>
        <dbReference type="Proteomes" id="UP001596457"/>
    </source>
</evidence>
<proteinExistence type="predicted"/>
<organism evidence="2 3">
    <name type="scientific">Hydrogenophaga defluvii</name>
    <dbReference type="NCBI Taxonomy" id="249410"/>
    <lineage>
        <taxon>Bacteria</taxon>
        <taxon>Pseudomonadati</taxon>
        <taxon>Pseudomonadota</taxon>
        <taxon>Betaproteobacteria</taxon>
        <taxon>Burkholderiales</taxon>
        <taxon>Comamonadaceae</taxon>
        <taxon>Hydrogenophaga</taxon>
    </lineage>
</organism>
<sequence length="90" mass="9670">MTAARNALLAVSLIVAFFGAIRCTGEPTEAVAMQDVAAEVEALAVEAAQLQADLELMVRQHCDRIHGSRAQVLRVAGEGHLVCRRRGEVM</sequence>
<reference evidence="3" key="1">
    <citation type="journal article" date="2019" name="Int. J. Syst. Evol. Microbiol.">
        <title>The Global Catalogue of Microorganisms (GCM) 10K type strain sequencing project: providing services to taxonomists for standard genome sequencing and annotation.</title>
        <authorList>
            <consortium name="The Broad Institute Genomics Platform"/>
            <consortium name="The Broad Institute Genome Sequencing Center for Infectious Disease"/>
            <person name="Wu L."/>
            <person name="Ma J."/>
        </authorList>
    </citation>
    <scope>NUCLEOTIDE SEQUENCE [LARGE SCALE GENOMIC DNA]</scope>
    <source>
        <strain evidence="3">CCUG 53903</strain>
    </source>
</reference>
<name>A0ABW2SBE1_9BURK</name>
<evidence type="ECO:0008006" key="4">
    <source>
        <dbReference type="Google" id="ProtNLM"/>
    </source>
</evidence>